<dbReference type="InterPro" id="IPR008546">
    <property type="entry name" value="VAN3-bd-like_auxin_canal"/>
</dbReference>
<dbReference type="PANTHER" id="PTHR31351">
    <property type="entry name" value="EXPRESSED PROTEIN"/>
    <property type="match status" value="1"/>
</dbReference>
<proteinExistence type="predicted"/>
<dbReference type="EMBL" id="GISG01145482">
    <property type="protein sequence ID" value="MBA4646300.1"/>
    <property type="molecule type" value="Transcribed_RNA"/>
</dbReference>
<evidence type="ECO:0000259" key="1">
    <source>
        <dbReference type="Pfam" id="PF05703"/>
    </source>
</evidence>
<dbReference type="InterPro" id="IPR040269">
    <property type="entry name" value="VAB"/>
</dbReference>
<evidence type="ECO:0000259" key="2">
    <source>
        <dbReference type="Pfam" id="PF08458"/>
    </source>
</evidence>
<sequence length="371" mass="41415">MHPHDPMDPKVSEAHSETLDFLSRPWCNFAIQALQSESHNQSPDFLPNTPIKKFEGDTLSWIWMHQATHPEVNYRTGFQKKWWKRPSAMSIKKWAKEMKEKRKEDKRLQKAEVHAAVSIAGLAAALTAIAEENSKRELKLKLEHEQSPAMKAALASAAAIVASHCAQVARSLGATRCQLANVISSALSGTSTSHILILSAAASTSLRGATTLKARARCRNRGLNGASALPIEMDNSKLDEDLDFERCTSVLAKGATLTVGTANGKSMARLVSLHLNNEAKVILRIMKRHLLNIITSKKDCLVLDLHAELYKDSGGDEYDRCYQIVLMTTSGTITLDMADDYQRYKMWAKTINQMLKLQPSLTKNELRFRKY</sequence>
<dbReference type="InterPro" id="IPR013666">
    <property type="entry name" value="PH_pln"/>
</dbReference>
<evidence type="ECO:0000313" key="3">
    <source>
        <dbReference type="EMBL" id="MBA4646300.1"/>
    </source>
</evidence>
<organism evidence="3">
    <name type="scientific">Opuntia streptacantha</name>
    <name type="common">Prickly pear cactus</name>
    <name type="synonym">Opuntia cardona</name>
    <dbReference type="NCBI Taxonomy" id="393608"/>
    <lineage>
        <taxon>Eukaryota</taxon>
        <taxon>Viridiplantae</taxon>
        <taxon>Streptophyta</taxon>
        <taxon>Embryophyta</taxon>
        <taxon>Tracheophyta</taxon>
        <taxon>Spermatophyta</taxon>
        <taxon>Magnoliopsida</taxon>
        <taxon>eudicotyledons</taxon>
        <taxon>Gunneridae</taxon>
        <taxon>Pentapetalae</taxon>
        <taxon>Caryophyllales</taxon>
        <taxon>Cactineae</taxon>
        <taxon>Cactaceae</taxon>
        <taxon>Opuntioideae</taxon>
        <taxon>Opuntia</taxon>
    </lineage>
</organism>
<dbReference type="Pfam" id="PF08458">
    <property type="entry name" value="PH_2"/>
    <property type="match status" value="1"/>
</dbReference>
<feature type="domain" description="Pleckstrin-like plant" evidence="2">
    <location>
        <begin position="257"/>
        <end position="357"/>
    </location>
</feature>
<dbReference type="PANTHER" id="PTHR31351:SF25">
    <property type="entry name" value="AUXIN CANALIZATION PROTEIN (DUF828)"/>
    <property type="match status" value="1"/>
</dbReference>
<dbReference type="AlphaFoldDB" id="A0A7C9DLI1"/>
<reference evidence="3" key="2">
    <citation type="submission" date="2020-07" db="EMBL/GenBank/DDBJ databases">
        <authorList>
            <person name="Vera ALvarez R."/>
            <person name="Arias-Moreno D.M."/>
            <person name="Jimenez-Jacinto V."/>
            <person name="Jimenez-Bremont J.F."/>
            <person name="Swaminathan K."/>
            <person name="Moose S.P."/>
            <person name="Guerrero-Gonzalez M.L."/>
            <person name="Marino-Ramirez L."/>
            <person name="Landsman D."/>
            <person name="Rodriguez-Kessler M."/>
            <person name="Delgado-Sanchez P."/>
        </authorList>
    </citation>
    <scope>NUCLEOTIDE SEQUENCE</scope>
    <source>
        <tissue evidence="3">Cladode</tissue>
    </source>
</reference>
<accession>A0A7C9DLI1</accession>
<evidence type="ECO:0008006" key="4">
    <source>
        <dbReference type="Google" id="ProtNLM"/>
    </source>
</evidence>
<feature type="domain" description="VAN3-binding protein-like auxin canalisation" evidence="1">
    <location>
        <begin position="38"/>
        <end position="232"/>
    </location>
</feature>
<reference evidence="3" key="1">
    <citation type="journal article" date="2013" name="J. Plant Res.">
        <title>Effect of fungi and light on seed germination of three Opuntia species from semiarid lands of central Mexico.</title>
        <authorList>
            <person name="Delgado-Sanchez P."/>
            <person name="Jimenez-Bremont J.F."/>
            <person name="Guerrero-Gonzalez Mde L."/>
            <person name="Flores J."/>
        </authorList>
    </citation>
    <scope>NUCLEOTIDE SEQUENCE</scope>
    <source>
        <tissue evidence="3">Cladode</tissue>
    </source>
</reference>
<dbReference type="Pfam" id="PF05703">
    <property type="entry name" value="Auxin_canalis"/>
    <property type="match status" value="1"/>
</dbReference>
<protein>
    <recommendedName>
        <fullName evidence="4">PH domain-containing protein</fullName>
    </recommendedName>
</protein>
<name>A0A7C9DLI1_OPUST</name>